<comment type="subcellular location">
    <subcellularLocation>
        <location evidence="1">Cell membrane</location>
        <topology evidence="1">Multi-pass membrane protein</topology>
    </subcellularLocation>
</comment>
<accession>A0A9X1TBK0</accession>
<dbReference type="AlphaFoldDB" id="A0A9X1TBK0"/>
<evidence type="ECO:0000256" key="5">
    <source>
        <dbReference type="ARBA" id="ARBA00023136"/>
    </source>
</evidence>
<comment type="caution">
    <text evidence="7">The sequence shown here is derived from an EMBL/GenBank/DDBJ whole genome shotgun (WGS) entry which is preliminary data.</text>
</comment>
<evidence type="ECO:0000256" key="6">
    <source>
        <dbReference type="SAM" id="Phobius"/>
    </source>
</evidence>
<evidence type="ECO:0000256" key="4">
    <source>
        <dbReference type="ARBA" id="ARBA00022989"/>
    </source>
</evidence>
<protein>
    <submittedName>
        <fullName evidence="7">CidA/LrgA family protein</fullName>
    </submittedName>
</protein>
<keyword evidence="5 6" id="KW-0472">Membrane</keyword>
<evidence type="ECO:0000256" key="1">
    <source>
        <dbReference type="ARBA" id="ARBA00004651"/>
    </source>
</evidence>
<dbReference type="PANTHER" id="PTHR33931:SF2">
    <property type="entry name" value="HOLIN-LIKE PROTEIN CIDA"/>
    <property type="match status" value="1"/>
</dbReference>
<reference evidence="7" key="1">
    <citation type="submission" date="2022-01" db="EMBL/GenBank/DDBJ databases">
        <title>Jiella avicenniae sp. nov., a novel endophytic bacterium isolated from bark of Avicennia marina.</title>
        <authorList>
            <person name="Tuo L."/>
        </authorList>
    </citation>
    <scope>NUCLEOTIDE SEQUENCE</scope>
    <source>
        <strain evidence="7">CBK1P-4</strain>
    </source>
</reference>
<organism evidence="7 8">
    <name type="scientific">Jiella avicenniae</name>
    <dbReference type="NCBI Taxonomy" id="2907202"/>
    <lineage>
        <taxon>Bacteria</taxon>
        <taxon>Pseudomonadati</taxon>
        <taxon>Pseudomonadota</taxon>
        <taxon>Alphaproteobacteria</taxon>
        <taxon>Hyphomicrobiales</taxon>
        <taxon>Aurantimonadaceae</taxon>
        <taxon>Jiella</taxon>
    </lineage>
</organism>
<evidence type="ECO:0000313" key="7">
    <source>
        <dbReference type="EMBL" id="MCE7028183.1"/>
    </source>
</evidence>
<dbReference type="EMBL" id="JAJUWU010000008">
    <property type="protein sequence ID" value="MCE7028183.1"/>
    <property type="molecule type" value="Genomic_DNA"/>
</dbReference>
<dbReference type="RefSeq" id="WP_233719345.1">
    <property type="nucleotide sequence ID" value="NZ_JAJUWU010000008.1"/>
</dbReference>
<dbReference type="Pfam" id="PF03788">
    <property type="entry name" value="LrgA"/>
    <property type="match status" value="1"/>
</dbReference>
<keyword evidence="4 6" id="KW-1133">Transmembrane helix</keyword>
<dbReference type="Proteomes" id="UP001139035">
    <property type="component" value="Unassembled WGS sequence"/>
</dbReference>
<evidence type="ECO:0000313" key="8">
    <source>
        <dbReference type="Proteomes" id="UP001139035"/>
    </source>
</evidence>
<gene>
    <name evidence="7" type="ORF">LZD57_09300</name>
</gene>
<keyword evidence="2" id="KW-1003">Cell membrane</keyword>
<proteinExistence type="predicted"/>
<feature type="transmembrane region" description="Helical" evidence="6">
    <location>
        <begin position="30"/>
        <end position="46"/>
    </location>
</feature>
<keyword evidence="3 6" id="KW-0812">Transmembrane</keyword>
<evidence type="ECO:0000256" key="2">
    <source>
        <dbReference type="ARBA" id="ARBA00022475"/>
    </source>
</evidence>
<dbReference type="InterPro" id="IPR005538">
    <property type="entry name" value="LrgA/CidA"/>
</dbReference>
<feature type="transmembrane region" description="Helical" evidence="6">
    <location>
        <begin position="58"/>
        <end position="77"/>
    </location>
</feature>
<keyword evidence="8" id="KW-1185">Reference proteome</keyword>
<name>A0A9X1TBK0_9HYPH</name>
<feature type="transmembrane region" description="Helical" evidence="6">
    <location>
        <begin position="83"/>
        <end position="104"/>
    </location>
</feature>
<dbReference type="PANTHER" id="PTHR33931">
    <property type="entry name" value="HOLIN-LIKE PROTEIN CIDA-RELATED"/>
    <property type="match status" value="1"/>
</dbReference>
<sequence length="129" mass="12895">MLQALTAILLCQLAGETISAASGLPLPGPVIGMVILFAVLVIRKGVPRDIGVVGDALLANLSLLFVPAGVGIMQHAARLEDEAGAVVAALVGSALVTIAVTAFVMNRLGPGRGAGQSRSNEAESGGERG</sequence>
<evidence type="ECO:0000256" key="3">
    <source>
        <dbReference type="ARBA" id="ARBA00022692"/>
    </source>
</evidence>
<dbReference type="GO" id="GO:0005886">
    <property type="term" value="C:plasma membrane"/>
    <property type="evidence" value="ECO:0007669"/>
    <property type="project" value="UniProtKB-SubCell"/>
</dbReference>